<keyword evidence="3" id="KW-0808">Transferase</keyword>
<dbReference type="Gene3D" id="3.40.50.2000">
    <property type="entry name" value="Glycogen Phosphorylase B"/>
    <property type="match status" value="1"/>
</dbReference>
<evidence type="ECO:0000259" key="2">
    <source>
        <dbReference type="Pfam" id="PF13439"/>
    </source>
</evidence>
<reference evidence="3" key="1">
    <citation type="submission" date="2019-03" db="EMBL/GenBank/DDBJ databases">
        <authorList>
            <consortium name="Pathogen Informatics"/>
        </authorList>
    </citation>
    <scope>NUCLEOTIDE SEQUENCE</scope>
    <source>
        <strain evidence="3">5012STDY7626459</strain>
    </source>
</reference>
<feature type="domain" description="Glycosyltransferase subfamily 4-like N-terminal" evidence="2">
    <location>
        <begin position="46"/>
        <end position="196"/>
    </location>
</feature>
<dbReference type="InterPro" id="IPR050194">
    <property type="entry name" value="Glycosyltransferase_grp1"/>
</dbReference>
<dbReference type="InterPro" id="IPR028098">
    <property type="entry name" value="Glyco_trans_4-like_N"/>
</dbReference>
<accession>A0A486QHL5</accession>
<keyword evidence="3" id="KW-0328">Glycosyltransferase</keyword>
<gene>
    <name evidence="3" type="primary">probable wbaZ</name>
    <name evidence="3" type="ORF">SAMEA4873655_00520</name>
</gene>
<dbReference type="AlphaFoldDB" id="A0A486QHL5"/>
<sequence>MSNAIDIGIVADWLVAYAGAEKVIKEFIDLYPGSELYSVVDFLSDTSREQLHNKKAKTTFIQKLPFSKTKYQKYLPFMPLAIEQLDLSSHEVILSSSHAVAKGVLTGPDQLHISYVHSPIRYAWDLQHQYLQEAKLNNGVKGLLAKLILHKIRVWDYRTANGVDHFVANSKFISRRIKKVYGRHSDVIYPPVDVERFLLNENKDDYYFTASRLVPYKRIDLIVEAFSHMPDKKLVVIGDGSEMTKIKSKATKNIEILGYQENSVMQNYMRNAKAFVFAAEEDFGITPVEAQACGTPVIAYGKGGALETIRPIGVDMATGIFFHKQDVASIIEAVSSFNSVSEKLEPNNCRKNAVKFSRERFQNEMKIYVEKKWEVFKQSKMIEY</sequence>
<dbReference type="Pfam" id="PF00534">
    <property type="entry name" value="Glycos_transf_1"/>
    <property type="match status" value="1"/>
</dbReference>
<dbReference type="PANTHER" id="PTHR45947">
    <property type="entry name" value="SULFOQUINOVOSYL TRANSFERASE SQD2"/>
    <property type="match status" value="1"/>
</dbReference>
<dbReference type="EMBL" id="CAAHDB010000001">
    <property type="protein sequence ID" value="VGL89233.1"/>
    <property type="molecule type" value="Genomic_DNA"/>
</dbReference>
<dbReference type="RefSeq" id="WP_114504230.1">
    <property type="nucleotide sequence ID" value="NZ_CAAGWZ010000032.1"/>
</dbReference>
<dbReference type="EC" id="2.4.1.57" evidence="3"/>
<dbReference type="PANTHER" id="PTHR45947:SF3">
    <property type="entry name" value="SULFOQUINOVOSYL TRANSFERASE SQD2"/>
    <property type="match status" value="1"/>
</dbReference>
<dbReference type="InterPro" id="IPR001296">
    <property type="entry name" value="Glyco_trans_1"/>
</dbReference>
<proteinExistence type="predicted"/>
<dbReference type="CDD" id="cd03804">
    <property type="entry name" value="GT4_WbaZ-like"/>
    <property type="match status" value="1"/>
</dbReference>
<name>A0A486QHL5_KLEPN</name>
<evidence type="ECO:0000259" key="1">
    <source>
        <dbReference type="Pfam" id="PF00534"/>
    </source>
</evidence>
<feature type="domain" description="Glycosyl transferase family 1" evidence="1">
    <location>
        <begin position="200"/>
        <end position="353"/>
    </location>
</feature>
<protein>
    <submittedName>
        <fullName evidence="3">Glycosyltransferase</fullName>
        <ecNumber evidence="3">2.4.1.57</ecNumber>
    </submittedName>
</protein>
<dbReference type="Pfam" id="PF13439">
    <property type="entry name" value="Glyco_transf_4"/>
    <property type="match status" value="1"/>
</dbReference>
<dbReference type="SUPFAM" id="SSF53756">
    <property type="entry name" value="UDP-Glycosyltransferase/glycogen phosphorylase"/>
    <property type="match status" value="1"/>
</dbReference>
<dbReference type="GO" id="GO:0016757">
    <property type="term" value="F:glycosyltransferase activity"/>
    <property type="evidence" value="ECO:0007669"/>
    <property type="project" value="UniProtKB-KW"/>
</dbReference>
<evidence type="ECO:0000313" key="3">
    <source>
        <dbReference type="EMBL" id="VGL89233.1"/>
    </source>
</evidence>
<organism evidence="3">
    <name type="scientific">Klebsiella pneumoniae</name>
    <dbReference type="NCBI Taxonomy" id="573"/>
    <lineage>
        <taxon>Bacteria</taxon>
        <taxon>Pseudomonadati</taxon>
        <taxon>Pseudomonadota</taxon>
        <taxon>Gammaproteobacteria</taxon>
        <taxon>Enterobacterales</taxon>
        <taxon>Enterobacteriaceae</taxon>
        <taxon>Klebsiella/Raoultella group</taxon>
        <taxon>Klebsiella</taxon>
        <taxon>Klebsiella pneumoniae complex</taxon>
    </lineage>
</organism>